<proteinExistence type="predicted"/>
<sequence length="38" mass="4713">MNYTQNRKIEQVTDQTCLSQDFVGDFFLDRFFWLYMVL</sequence>
<name>A0A1I0U2Y3_9BACL</name>
<reference evidence="2" key="1">
    <citation type="submission" date="2016-10" db="EMBL/GenBank/DDBJ databases">
        <authorList>
            <person name="Varghese N."/>
            <person name="Submissions S."/>
        </authorList>
    </citation>
    <scope>NUCLEOTIDE SEQUENCE [LARGE SCALE GENOMIC DNA]</scope>
    <source>
        <strain evidence="2">K1</strain>
    </source>
</reference>
<gene>
    <name evidence="1" type="ORF">SAMN05216169_10752</name>
</gene>
<dbReference type="EMBL" id="FOJQ01000075">
    <property type="protein sequence ID" value="SFA58479.1"/>
    <property type="molecule type" value="Genomic_DNA"/>
</dbReference>
<organism evidence="1 2">
    <name type="scientific">Anoxybacillus pushchinoensis</name>
    <dbReference type="NCBI Taxonomy" id="150248"/>
    <lineage>
        <taxon>Bacteria</taxon>
        <taxon>Bacillati</taxon>
        <taxon>Bacillota</taxon>
        <taxon>Bacilli</taxon>
        <taxon>Bacillales</taxon>
        <taxon>Anoxybacillaceae</taxon>
        <taxon>Anoxybacillus</taxon>
    </lineage>
</organism>
<evidence type="ECO:0000313" key="1">
    <source>
        <dbReference type="EMBL" id="SFA58479.1"/>
    </source>
</evidence>
<dbReference type="AlphaFoldDB" id="A0A1I0U2Y3"/>
<keyword evidence="2" id="KW-1185">Reference proteome</keyword>
<dbReference type="Proteomes" id="UP000198979">
    <property type="component" value="Unassembled WGS sequence"/>
</dbReference>
<evidence type="ECO:0000313" key="2">
    <source>
        <dbReference type="Proteomes" id="UP000198979"/>
    </source>
</evidence>
<protein>
    <submittedName>
        <fullName evidence="1">Uncharacterized protein</fullName>
    </submittedName>
</protein>
<accession>A0A1I0U2Y3</accession>